<protein>
    <submittedName>
        <fullName evidence="1">Uncharacterized protein</fullName>
    </submittedName>
</protein>
<name>A0A7J8SF67_GOSDV</name>
<keyword evidence="2" id="KW-1185">Reference proteome</keyword>
<dbReference type="EMBL" id="JABFAC010000009">
    <property type="protein sequence ID" value="MBA0624555.1"/>
    <property type="molecule type" value="Genomic_DNA"/>
</dbReference>
<sequence length="19" mass="2014">MYCSPFGAALSTSSLYGCR</sequence>
<dbReference type="Proteomes" id="UP000593561">
    <property type="component" value="Unassembled WGS sequence"/>
</dbReference>
<feature type="non-terminal residue" evidence="1">
    <location>
        <position position="19"/>
    </location>
</feature>
<organism evidence="1 2">
    <name type="scientific">Gossypium davidsonii</name>
    <name type="common">Davidson's cotton</name>
    <name type="synonym">Gossypium klotzschianum subsp. davidsonii</name>
    <dbReference type="NCBI Taxonomy" id="34287"/>
    <lineage>
        <taxon>Eukaryota</taxon>
        <taxon>Viridiplantae</taxon>
        <taxon>Streptophyta</taxon>
        <taxon>Embryophyta</taxon>
        <taxon>Tracheophyta</taxon>
        <taxon>Spermatophyta</taxon>
        <taxon>Magnoliopsida</taxon>
        <taxon>eudicotyledons</taxon>
        <taxon>Gunneridae</taxon>
        <taxon>Pentapetalae</taxon>
        <taxon>rosids</taxon>
        <taxon>malvids</taxon>
        <taxon>Malvales</taxon>
        <taxon>Malvaceae</taxon>
        <taxon>Malvoideae</taxon>
        <taxon>Gossypium</taxon>
    </lineage>
</organism>
<reference evidence="1 2" key="1">
    <citation type="journal article" date="2019" name="Genome Biol. Evol.">
        <title>Insights into the evolution of the New World diploid cottons (Gossypium, subgenus Houzingenia) based on genome sequencing.</title>
        <authorList>
            <person name="Grover C.E."/>
            <person name="Arick M.A. 2nd"/>
            <person name="Thrash A."/>
            <person name="Conover J.L."/>
            <person name="Sanders W.S."/>
            <person name="Peterson D.G."/>
            <person name="Frelichowski J.E."/>
            <person name="Scheffler J.A."/>
            <person name="Scheffler B.E."/>
            <person name="Wendel J.F."/>
        </authorList>
    </citation>
    <scope>NUCLEOTIDE SEQUENCE [LARGE SCALE GENOMIC DNA]</scope>
    <source>
        <strain evidence="1">27</strain>
        <tissue evidence="1">Leaf</tissue>
    </source>
</reference>
<accession>A0A7J8SF67</accession>
<gene>
    <name evidence="1" type="ORF">Godav_009898</name>
</gene>
<proteinExistence type="predicted"/>
<evidence type="ECO:0000313" key="1">
    <source>
        <dbReference type="EMBL" id="MBA0624555.1"/>
    </source>
</evidence>
<evidence type="ECO:0000313" key="2">
    <source>
        <dbReference type="Proteomes" id="UP000593561"/>
    </source>
</evidence>
<dbReference type="AlphaFoldDB" id="A0A7J8SF67"/>
<comment type="caution">
    <text evidence="1">The sequence shown here is derived from an EMBL/GenBank/DDBJ whole genome shotgun (WGS) entry which is preliminary data.</text>
</comment>